<evidence type="ECO:0000313" key="2">
    <source>
        <dbReference type="Proteomes" id="UP001054837"/>
    </source>
</evidence>
<dbReference type="EMBL" id="BPLQ01015451">
    <property type="protein sequence ID" value="GIY88127.1"/>
    <property type="molecule type" value="Genomic_DNA"/>
</dbReference>
<organism evidence="1 2">
    <name type="scientific">Caerostris darwini</name>
    <dbReference type="NCBI Taxonomy" id="1538125"/>
    <lineage>
        <taxon>Eukaryota</taxon>
        <taxon>Metazoa</taxon>
        <taxon>Ecdysozoa</taxon>
        <taxon>Arthropoda</taxon>
        <taxon>Chelicerata</taxon>
        <taxon>Arachnida</taxon>
        <taxon>Araneae</taxon>
        <taxon>Araneomorphae</taxon>
        <taxon>Entelegynae</taxon>
        <taxon>Araneoidea</taxon>
        <taxon>Araneidae</taxon>
        <taxon>Caerostris</taxon>
    </lineage>
</organism>
<proteinExistence type="predicted"/>
<protein>
    <submittedName>
        <fullName evidence="1">Uncharacterized protein</fullName>
    </submittedName>
</protein>
<dbReference type="AlphaFoldDB" id="A0AAV4X0A4"/>
<reference evidence="1 2" key="1">
    <citation type="submission" date="2021-06" db="EMBL/GenBank/DDBJ databases">
        <title>Caerostris darwini draft genome.</title>
        <authorList>
            <person name="Kono N."/>
            <person name="Arakawa K."/>
        </authorList>
    </citation>
    <scope>NUCLEOTIDE SEQUENCE [LARGE SCALE GENOMIC DNA]</scope>
</reference>
<dbReference type="Proteomes" id="UP001054837">
    <property type="component" value="Unassembled WGS sequence"/>
</dbReference>
<accession>A0AAV4X0A4</accession>
<comment type="caution">
    <text evidence="1">The sequence shown here is derived from an EMBL/GenBank/DDBJ whole genome shotgun (WGS) entry which is preliminary data.</text>
</comment>
<name>A0AAV4X0A4_9ARAC</name>
<sequence length="102" mass="11879">MSFRDNPFLSPLYSNNLNKTLSQAALREFFFLKRKKSHLLLRNIPRKIILPFCKSPITRVVYPLQSPDPKPSSWGCLSTSRWSPTAWLFNETTVTRRPAVQQ</sequence>
<keyword evidence="2" id="KW-1185">Reference proteome</keyword>
<gene>
    <name evidence="1" type="ORF">CDAR_597641</name>
</gene>
<evidence type="ECO:0000313" key="1">
    <source>
        <dbReference type="EMBL" id="GIY88127.1"/>
    </source>
</evidence>